<evidence type="ECO:0000313" key="1">
    <source>
        <dbReference type="EMBL" id="MFC5500678.1"/>
    </source>
</evidence>
<dbReference type="EMBL" id="JBHSMG010000001">
    <property type="protein sequence ID" value="MFC5500678.1"/>
    <property type="molecule type" value="Genomic_DNA"/>
</dbReference>
<keyword evidence="2" id="KW-1185">Reference proteome</keyword>
<dbReference type="Proteomes" id="UP001596039">
    <property type="component" value="Unassembled WGS sequence"/>
</dbReference>
<name>A0ABW0NNA8_9MICO</name>
<gene>
    <name evidence="1" type="ORF">ACFPJ4_00335</name>
</gene>
<comment type="caution">
    <text evidence="1">The sequence shown here is derived from an EMBL/GenBank/DDBJ whole genome shotgun (WGS) entry which is preliminary data.</text>
</comment>
<evidence type="ECO:0000313" key="2">
    <source>
        <dbReference type="Proteomes" id="UP001596039"/>
    </source>
</evidence>
<accession>A0ABW0NNA8</accession>
<reference evidence="2" key="1">
    <citation type="journal article" date="2019" name="Int. J. Syst. Evol. Microbiol.">
        <title>The Global Catalogue of Microorganisms (GCM) 10K type strain sequencing project: providing services to taxonomists for standard genome sequencing and annotation.</title>
        <authorList>
            <consortium name="The Broad Institute Genomics Platform"/>
            <consortium name="The Broad Institute Genome Sequencing Center for Infectious Disease"/>
            <person name="Wu L."/>
            <person name="Ma J."/>
        </authorList>
    </citation>
    <scope>NUCLEOTIDE SEQUENCE [LARGE SCALE GENOMIC DNA]</scope>
    <source>
        <strain evidence="2">CGMCC 4.6997</strain>
    </source>
</reference>
<dbReference type="RefSeq" id="WP_386738272.1">
    <property type="nucleotide sequence ID" value="NZ_JBHSMG010000001.1"/>
</dbReference>
<dbReference type="Pfam" id="PF22014">
    <property type="entry name" value="DUF6932"/>
    <property type="match status" value="1"/>
</dbReference>
<proteinExistence type="predicted"/>
<organism evidence="1 2">
    <name type="scientific">Lysinimonas soli</name>
    <dbReference type="NCBI Taxonomy" id="1074233"/>
    <lineage>
        <taxon>Bacteria</taxon>
        <taxon>Bacillati</taxon>
        <taxon>Actinomycetota</taxon>
        <taxon>Actinomycetes</taxon>
        <taxon>Micrococcales</taxon>
        <taxon>Microbacteriaceae</taxon>
        <taxon>Lysinimonas</taxon>
    </lineage>
</organism>
<dbReference type="InterPro" id="IPR053860">
    <property type="entry name" value="DUF6932"/>
</dbReference>
<sequence>MDDRIFSMDGWLVPGRHEVEMDDIFEEFAPASDNRRVEIWKALEILRSVCNEYFEGGVLLLAGSFVSRAAGPVFLPTIAIVPENQSDLTNWSDAMEERFMGFLSLHDIIVGALGPTYVPVLHPLSGCIEVLYCEPQDADQLVLWMGTVTMSSGEDIVGARGVLEVAW</sequence>
<protein>
    <submittedName>
        <fullName evidence="1">DUF6932 family protein</fullName>
    </submittedName>
</protein>